<dbReference type="EMBL" id="KV784356">
    <property type="protein sequence ID" value="OEU19164.1"/>
    <property type="molecule type" value="Genomic_DNA"/>
</dbReference>
<dbReference type="OrthoDB" id="46480at2759"/>
<dbReference type="Proteomes" id="UP000095751">
    <property type="component" value="Unassembled WGS sequence"/>
</dbReference>
<name>A0A1E7FM10_9STRA</name>
<feature type="compositionally biased region" description="Low complexity" evidence="1">
    <location>
        <begin position="380"/>
        <end position="393"/>
    </location>
</feature>
<dbReference type="InParanoid" id="A0A1E7FM10"/>
<reference evidence="2 3" key="1">
    <citation type="submission" date="2016-09" db="EMBL/GenBank/DDBJ databases">
        <title>Extensive genetic diversity and differential bi-allelic expression allows diatom success in the polar Southern Ocean.</title>
        <authorList>
            <consortium name="DOE Joint Genome Institute"/>
            <person name="Mock T."/>
            <person name="Otillar R.P."/>
            <person name="Strauss J."/>
            <person name="Dupont C."/>
            <person name="Frickenhaus S."/>
            <person name="Maumus F."/>
            <person name="Mcmullan M."/>
            <person name="Sanges R."/>
            <person name="Schmutz J."/>
            <person name="Toseland A."/>
            <person name="Valas R."/>
            <person name="Veluchamy A."/>
            <person name="Ward B.J."/>
            <person name="Allen A."/>
            <person name="Barry K."/>
            <person name="Falciatore A."/>
            <person name="Ferrante M."/>
            <person name="Fortunato A.E."/>
            <person name="Gloeckner G."/>
            <person name="Gruber A."/>
            <person name="Hipkin R."/>
            <person name="Janech M."/>
            <person name="Kroth P."/>
            <person name="Leese F."/>
            <person name="Lindquist E."/>
            <person name="Lyon B.R."/>
            <person name="Martin J."/>
            <person name="Mayer C."/>
            <person name="Parker M."/>
            <person name="Quesneville H."/>
            <person name="Raymond J."/>
            <person name="Uhlig C."/>
            <person name="Valentin K.U."/>
            <person name="Worden A.Z."/>
            <person name="Armbrust E.V."/>
            <person name="Bowler C."/>
            <person name="Green B."/>
            <person name="Moulton V."/>
            <person name="Van Oosterhout C."/>
            <person name="Grigoriev I."/>
        </authorList>
    </citation>
    <scope>NUCLEOTIDE SEQUENCE [LARGE SCALE GENOMIC DNA]</scope>
    <source>
        <strain evidence="2 3">CCMP1102</strain>
    </source>
</reference>
<feature type="region of interest" description="Disordered" evidence="1">
    <location>
        <begin position="541"/>
        <end position="560"/>
    </location>
</feature>
<accession>A0A1E7FM10</accession>
<evidence type="ECO:0000313" key="3">
    <source>
        <dbReference type="Proteomes" id="UP000095751"/>
    </source>
</evidence>
<feature type="region of interest" description="Disordered" evidence="1">
    <location>
        <begin position="371"/>
        <end position="394"/>
    </location>
</feature>
<dbReference type="InterPro" id="IPR027417">
    <property type="entry name" value="P-loop_NTPase"/>
</dbReference>
<feature type="region of interest" description="Disordered" evidence="1">
    <location>
        <begin position="157"/>
        <end position="178"/>
    </location>
</feature>
<evidence type="ECO:0000256" key="1">
    <source>
        <dbReference type="SAM" id="MobiDB-lite"/>
    </source>
</evidence>
<gene>
    <name evidence="2" type="ORF">FRACYDRAFT_237454</name>
</gene>
<feature type="compositionally biased region" description="Low complexity" evidence="1">
    <location>
        <begin position="45"/>
        <end position="69"/>
    </location>
</feature>
<feature type="region of interest" description="Disordered" evidence="1">
    <location>
        <begin position="43"/>
        <end position="72"/>
    </location>
</feature>
<dbReference type="KEGG" id="fcy:FRACYDRAFT_237454"/>
<sequence length="590" mass="67353">MFTASITDRIWSYPSQSGAYFSNSNSNKDHIKNCNIKRRIKLKNGNENENENGTTNTGNIGNTNTGNTIGDKRKSKTGMLFVRPYKVGSSSVVGIQLQINKNIAERITKSLSPQQQKQQEEDDTTTSFENDEDCNCICDSSFHHSTGLQLRPMKLLDNDNNQSNIKSNSNKNSNSNSNQTTTFLWTMLRHPTKRAISHYFFRKISRDMSEYSDQNFIHFLEGSQNYNTTRSSRTKKKKKKKKDFLLPTIPRTQNTISTYLLRHTTNKTSYQKLKKSIQTIYKISFPSNYLSMSMMLDTTTNNGTNSTNVTLQDYQQNQEQYYQEPTPQDQQNLLSDSEYQSIANSIILQEYNFIAVMERFDESMVVLQMLLNGPPRPDNDTNNTDTNTDDNTNVQNSVVGQIKLGDLLYLSSKQAGSYDDGQSKNKNGDKICHKLFKSFTTNTMTNYFNYEPPPPSSIIGNNNRHRHINPNYISYQERIKWDYALWKAANISLDNTINNLLGKEKFHKQLTKYKDALQEVQKHCSRKAIYPCSDANKQQIIKSNGNGNGNSNSTADGQSPLSRNETNCLYDDAGCGYKCIHDIAKKLQLL</sequence>
<protein>
    <submittedName>
        <fullName evidence="2">Uncharacterized protein</fullName>
    </submittedName>
</protein>
<organism evidence="2 3">
    <name type="scientific">Fragilariopsis cylindrus CCMP1102</name>
    <dbReference type="NCBI Taxonomy" id="635003"/>
    <lineage>
        <taxon>Eukaryota</taxon>
        <taxon>Sar</taxon>
        <taxon>Stramenopiles</taxon>
        <taxon>Ochrophyta</taxon>
        <taxon>Bacillariophyta</taxon>
        <taxon>Bacillariophyceae</taxon>
        <taxon>Bacillariophycidae</taxon>
        <taxon>Bacillariales</taxon>
        <taxon>Bacillariaceae</taxon>
        <taxon>Fragilariopsis</taxon>
    </lineage>
</organism>
<proteinExistence type="predicted"/>
<keyword evidence="3" id="KW-1185">Reference proteome</keyword>
<feature type="compositionally biased region" description="Low complexity" evidence="1">
    <location>
        <begin position="543"/>
        <end position="553"/>
    </location>
</feature>
<dbReference type="Gene3D" id="3.40.50.300">
    <property type="entry name" value="P-loop containing nucleotide triphosphate hydrolases"/>
    <property type="match status" value="1"/>
</dbReference>
<feature type="compositionally biased region" description="Low complexity" evidence="1">
    <location>
        <begin position="158"/>
        <end position="178"/>
    </location>
</feature>
<evidence type="ECO:0000313" key="2">
    <source>
        <dbReference type="EMBL" id="OEU19164.1"/>
    </source>
</evidence>
<dbReference type="AlphaFoldDB" id="A0A1E7FM10"/>